<accession>A0ACA9MQV2</accession>
<sequence length="112" mass="12792">MTQHEEQPEAQYYFTDDNNSSVEVLSSENYKACNISINQQSTVRCTSNLLKELSNKYPLLEADIQDPTNIKTKERPNSTRRNKTDAEHASKRAYACGVCNDTEHNSRSCPFK</sequence>
<protein>
    <submittedName>
        <fullName evidence="1">7054_t:CDS:1</fullName>
    </submittedName>
</protein>
<evidence type="ECO:0000313" key="1">
    <source>
        <dbReference type="EMBL" id="CAG8608087.1"/>
    </source>
</evidence>
<reference evidence="1" key="1">
    <citation type="submission" date="2021-06" db="EMBL/GenBank/DDBJ databases">
        <authorList>
            <person name="Kallberg Y."/>
            <person name="Tangrot J."/>
            <person name="Rosling A."/>
        </authorList>
    </citation>
    <scope>NUCLEOTIDE SEQUENCE</scope>
    <source>
        <strain evidence="1">MA461A</strain>
    </source>
</reference>
<name>A0ACA9MQV2_9GLOM</name>
<evidence type="ECO:0000313" key="2">
    <source>
        <dbReference type="Proteomes" id="UP000789920"/>
    </source>
</evidence>
<dbReference type="EMBL" id="CAJVQC010009700">
    <property type="protein sequence ID" value="CAG8608087.1"/>
    <property type="molecule type" value="Genomic_DNA"/>
</dbReference>
<keyword evidence="2" id="KW-1185">Reference proteome</keyword>
<feature type="non-terminal residue" evidence="1">
    <location>
        <position position="112"/>
    </location>
</feature>
<organism evidence="1 2">
    <name type="scientific">Racocetra persica</name>
    <dbReference type="NCBI Taxonomy" id="160502"/>
    <lineage>
        <taxon>Eukaryota</taxon>
        <taxon>Fungi</taxon>
        <taxon>Fungi incertae sedis</taxon>
        <taxon>Mucoromycota</taxon>
        <taxon>Glomeromycotina</taxon>
        <taxon>Glomeromycetes</taxon>
        <taxon>Diversisporales</taxon>
        <taxon>Gigasporaceae</taxon>
        <taxon>Racocetra</taxon>
    </lineage>
</organism>
<comment type="caution">
    <text evidence="1">The sequence shown here is derived from an EMBL/GenBank/DDBJ whole genome shotgun (WGS) entry which is preliminary data.</text>
</comment>
<proteinExistence type="predicted"/>
<dbReference type="Proteomes" id="UP000789920">
    <property type="component" value="Unassembled WGS sequence"/>
</dbReference>
<gene>
    <name evidence="1" type="ORF">RPERSI_LOCUS6193</name>
</gene>